<sequence>MFLSMLLVPLARGVLRRLRLVVSPDTVLRWHRDLVKHRHARVSVNRGPGRPRTLASVRRLVLRLAAENPSWGYRRIHGELALLGVKVAASTVWEILKTDGVDPARQRATVRWADFLRSQAEAILAMDFVEAVTLAGQRQYILAAVHHAGRRVRILGTTAHPTHAWVTQAVRNLLMDLADAGHVAKVRFLIRDRDAKYPALIDEILRDAKIATVRTGVRMPRMNAIMERWVKTLRGRTAGPHADLERDSPQACAS</sequence>
<dbReference type="EMBL" id="PDJK01000002">
    <property type="protein sequence ID" value="PFG49995.1"/>
    <property type="molecule type" value="Genomic_DNA"/>
</dbReference>
<dbReference type="SUPFAM" id="SSF53098">
    <property type="entry name" value="Ribonuclease H-like"/>
    <property type="match status" value="1"/>
</dbReference>
<dbReference type="AlphaFoldDB" id="A0A2A9FHS7"/>
<accession>A0A2A9FHS7</accession>
<keyword evidence="2" id="KW-1185">Reference proteome</keyword>
<dbReference type="Proteomes" id="UP000243542">
    <property type="component" value="Unassembled WGS sequence"/>
</dbReference>
<dbReference type="InterPro" id="IPR036397">
    <property type="entry name" value="RNaseH_sf"/>
</dbReference>
<protein>
    <recommendedName>
        <fullName evidence="3">Homeodomain-containing protein</fullName>
    </recommendedName>
</protein>
<name>A0A2A9FHS7_9PSEU</name>
<evidence type="ECO:0000313" key="1">
    <source>
        <dbReference type="EMBL" id="PFG49995.1"/>
    </source>
</evidence>
<proteinExistence type="predicted"/>
<organism evidence="1 2">
    <name type="scientific">Amycolatopsis sulphurea</name>
    <dbReference type="NCBI Taxonomy" id="76022"/>
    <lineage>
        <taxon>Bacteria</taxon>
        <taxon>Bacillati</taxon>
        <taxon>Actinomycetota</taxon>
        <taxon>Actinomycetes</taxon>
        <taxon>Pseudonocardiales</taxon>
        <taxon>Pseudonocardiaceae</taxon>
        <taxon>Amycolatopsis</taxon>
    </lineage>
</organism>
<comment type="caution">
    <text evidence="1">The sequence shown here is derived from an EMBL/GenBank/DDBJ whole genome shotgun (WGS) entry which is preliminary data.</text>
</comment>
<dbReference type="InterPro" id="IPR012337">
    <property type="entry name" value="RNaseH-like_sf"/>
</dbReference>
<dbReference type="GO" id="GO:0003676">
    <property type="term" value="F:nucleic acid binding"/>
    <property type="evidence" value="ECO:0007669"/>
    <property type="project" value="InterPro"/>
</dbReference>
<evidence type="ECO:0008006" key="3">
    <source>
        <dbReference type="Google" id="ProtNLM"/>
    </source>
</evidence>
<dbReference type="InterPro" id="IPR009057">
    <property type="entry name" value="Homeodomain-like_sf"/>
</dbReference>
<dbReference type="Gene3D" id="3.30.420.10">
    <property type="entry name" value="Ribonuclease H-like superfamily/Ribonuclease H"/>
    <property type="match status" value="1"/>
</dbReference>
<reference evidence="1 2" key="1">
    <citation type="submission" date="2017-10" db="EMBL/GenBank/DDBJ databases">
        <title>Sequencing the genomes of 1000 actinobacteria strains.</title>
        <authorList>
            <person name="Klenk H.-P."/>
        </authorList>
    </citation>
    <scope>NUCLEOTIDE SEQUENCE [LARGE SCALE GENOMIC DNA]</scope>
    <source>
        <strain evidence="1 2">DSM 46092</strain>
    </source>
</reference>
<dbReference type="SUPFAM" id="SSF46689">
    <property type="entry name" value="Homeodomain-like"/>
    <property type="match status" value="1"/>
</dbReference>
<evidence type="ECO:0000313" key="2">
    <source>
        <dbReference type="Proteomes" id="UP000243542"/>
    </source>
</evidence>
<gene>
    <name evidence="1" type="ORF">ATK36_5191</name>
</gene>